<dbReference type="PIRSF" id="PIRSF029171">
    <property type="entry name" value="Esterase_LipA"/>
    <property type="match status" value="1"/>
</dbReference>
<dbReference type="EMBL" id="CP046172">
    <property type="protein sequence ID" value="QIS10693.1"/>
    <property type="molecule type" value="Genomic_DNA"/>
</dbReference>
<gene>
    <name evidence="1" type="ORF">F5544_14030</name>
</gene>
<dbReference type="PANTHER" id="PTHR34853:SF1">
    <property type="entry name" value="LIPASE 5"/>
    <property type="match status" value="1"/>
</dbReference>
<dbReference type="Gene3D" id="1.10.260.130">
    <property type="match status" value="1"/>
</dbReference>
<dbReference type="GO" id="GO:0004806">
    <property type="term" value="F:triacylglycerol lipase activity"/>
    <property type="evidence" value="ECO:0007669"/>
    <property type="project" value="InterPro"/>
</dbReference>
<dbReference type="SUPFAM" id="SSF53474">
    <property type="entry name" value="alpha/beta-Hydrolases"/>
    <property type="match status" value="1"/>
</dbReference>
<dbReference type="InterPro" id="IPR005152">
    <property type="entry name" value="Lipase_secreted"/>
</dbReference>
<dbReference type="InterPro" id="IPR029058">
    <property type="entry name" value="AB_hydrolase_fold"/>
</dbReference>
<dbReference type="AlphaFoldDB" id="A0A6G9YCF5"/>
<dbReference type="KEGG" id="nah:F5544_14030"/>
<dbReference type="Pfam" id="PF03583">
    <property type="entry name" value="LIP"/>
    <property type="match status" value="1"/>
</dbReference>
<proteinExistence type="predicted"/>
<dbReference type="PANTHER" id="PTHR34853">
    <property type="match status" value="1"/>
</dbReference>
<accession>A0A6G9YCF5</accession>
<organism evidence="1 2">
    <name type="scientific">Nocardia arthritidis</name>
    <dbReference type="NCBI Taxonomy" id="228602"/>
    <lineage>
        <taxon>Bacteria</taxon>
        <taxon>Bacillati</taxon>
        <taxon>Actinomycetota</taxon>
        <taxon>Actinomycetes</taxon>
        <taxon>Mycobacteriales</taxon>
        <taxon>Nocardiaceae</taxon>
        <taxon>Nocardia</taxon>
    </lineage>
</organism>
<protein>
    <submittedName>
        <fullName evidence="1">Lipase</fullName>
    </submittedName>
</protein>
<sequence length="473" mass="50045">MSPMLHAHNGSGKTVQLGQARENMVMQIFEYSLAWQSIWTSCRTTERGYSAVSDAERGTARRSPWLRAAAMLAAFLVLPMFSTVDGPTARAETGLTLPTDDPFYRAPDRLADAAPGTVLRTRTTAIGMVGARLPMEATQVLYRTTGERGEPTATVTTIIRPPSNSGPLRIMSYQSAYDALGAKCDPSYTLRGGGGTSTLMDAPIYAAYLAAGFTVVSTDYEGLDLAYGAGHKSGYATLDGIRAALTALGAPSSTPVGMSGFSGGSIATEFAAELAPAYSPELNIVGAALGGYPVDLTNVVSYVDGTQEWASLLPYVFQGAARGFGIDVTPYLSDYGKQLFAQVADECVPPTGPAFPGLRMQQLLRPEYPDYRTIPALAPMIEQTRMGRSGTPKTPLYLGGGNVDGIGDGVMVAGDERALAADYCRRGVAVRYTEYSGANHLAAGVMFVPAAMAFLQARFDGAQFDNGCAELTR</sequence>
<evidence type="ECO:0000313" key="2">
    <source>
        <dbReference type="Proteomes" id="UP000503540"/>
    </source>
</evidence>
<reference evidence="1 2" key="1">
    <citation type="journal article" date="2019" name="ACS Chem. Biol.">
        <title>Identification and Mobilization of a Cryptic Antibiotic Biosynthesis Gene Locus from a Human-Pathogenic Nocardia Isolate.</title>
        <authorList>
            <person name="Herisse M."/>
            <person name="Ishida K."/>
            <person name="Porter J.L."/>
            <person name="Howden B."/>
            <person name="Hertweck C."/>
            <person name="Stinear T.P."/>
            <person name="Pidot S.J."/>
        </authorList>
    </citation>
    <scope>NUCLEOTIDE SEQUENCE [LARGE SCALE GENOMIC DNA]</scope>
    <source>
        <strain evidence="1 2">AUSMDU00012717</strain>
    </source>
</reference>
<dbReference type="GO" id="GO:0016042">
    <property type="term" value="P:lipid catabolic process"/>
    <property type="evidence" value="ECO:0007669"/>
    <property type="project" value="InterPro"/>
</dbReference>
<evidence type="ECO:0000313" key="1">
    <source>
        <dbReference type="EMBL" id="QIS10693.1"/>
    </source>
</evidence>
<dbReference type="Gene3D" id="3.40.50.1820">
    <property type="entry name" value="alpha/beta hydrolase"/>
    <property type="match status" value="1"/>
</dbReference>
<name>A0A6G9YCF5_9NOCA</name>
<keyword evidence="2" id="KW-1185">Reference proteome</keyword>
<dbReference type="Proteomes" id="UP000503540">
    <property type="component" value="Chromosome"/>
</dbReference>